<evidence type="ECO:0000256" key="1">
    <source>
        <dbReference type="SAM" id="Phobius"/>
    </source>
</evidence>
<keyword evidence="3" id="KW-1185">Reference proteome</keyword>
<protein>
    <submittedName>
        <fullName evidence="2">DUF748 domain-containing protein</fullName>
    </submittedName>
</protein>
<dbReference type="EMBL" id="CP045503">
    <property type="protein sequence ID" value="QXP44802.1"/>
    <property type="molecule type" value="Genomic_DNA"/>
</dbReference>
<gene>
    <name evidence="2" type="ORF">FM038_25450</name>
</gene>
<dbReference type="InterPro" id="IPR008023">
    <property type="entry name" value="DUF748"/>
</dbReference>
<reference evidence="2" key="1">
    <citation type="submission" date="2021-07" db="EMBL/GenBank/DDBJ databases">
        <title>Shewanella sp. YLB-07 whole genome sequence.</title>
        <authorList>
            <person name="Yu L."/>
        </authorList>
    </citation>
    <scope>NUCLEOTIDE SEQUENCE</scope>
    <source>
        <strain evidence="2">YLB-08</strain>
    </source>
</reference>
<evidence type="ECO:0000313" key="3">
    <source>
        <dbReference type="Proteomes" id="UP000316416"/>
    </source>
</evidence>
<dbReference type="RefSeq" id="WP_199242696.1">
    <property type="nucleotide sequence ID" value="NZ_CP045503.2"/>
</dbReference>
<sequence>MSVISKKMSILSNKYRQLPKYQRYLCILLIIYSTFTALLGLLTPYIITKQVPKQLSSLLNRPVELKQVSINPFTFDVSIVGFSIREPDSSEFAGFDEFSFELRFWHSLVNGAISLCDLKLHQPHLLVQRLDNETEPFNFSDILIQLASTDKNAPSNNPEPTKIPHLILDNLKIINADLIYQDQITNSYLHYPSIDLEVVGFDTLNMIEADQNIEKNHFAIKFIGEQGGEISTQGHLQVEPLSIVGELSLTKIQLPQFWSFISEDFQAQLQNGHMGFHTEFKLLPSKDTPNDSLQFITENGQFTLEDIVFSHEESQILSLPLLTIDGISLDVQNRQIEANKLYSENFNLEATIAANGVDILPLFMPASFNQDPSNQVDSSLDNLENDPLINNDLARANANANGEEIDPVWSASLNAIELKTYDIKLTERLMTDSTLWRIAPLNLTTAAIHSNLTTPIEYQLDFDINQLGRFNSTGSVDLQSQQLDANIKLSDFALAQLQDYISPYLNITLKQGKFNTEADITATLTEELTFSGNLEIDDLLVKDNLHKKTLLKWDTMQINNIDFDKAKNTLGIENINFLQPYSRIIIAEDRSTNFEELLVTTAIDDKGTTNVENKDFVPAKYSETIQVKEVQKPVTALAIEVGSISFIDGSTFFADNSLKPNFAASIEQLEGKISQLSSTAKEAAKVDISGKIDRYAPVSLKGEINPLLDNPYLDLQLDFNSVELTSINPYSGTYAGYYIDKGQISLELNYLLDDNKLIGNNHLVVNQLKLGEPSDSSLATTMPVTLAIALLQDRHGVIDLGLQVSGDLDSPEFSFGSIIMTAFGNLITKAVTAPFTLLAGMFGEDEELDKISFESGLAKLSDAEKRKLATLAKGMIERPGLTLSVKGSVSAISDSRVLKELLLEQEIALVSQTEPADMPEALSASTFPNQGPLSIALMTTYETLYNSKASELKNEIALKSEGQALTEEQLIKEWHIALYNFSLKKEVLDDTALGTLASERARVIKAHLVEVNKIPPERVFLLDSRVDINKKAQEAVLTLGAG</sequence>
<dbReference type="PANTHER" id="PTHR30441">
    <property type="entry name" value="DUF748 DOMAIN-CONTAINING PROTEIN"/>
    <property type="match status" value="1"/>
</dbReference>
<keyword evidence="1" id="KW-0812">Transmembrane</keyword>
<dbReference type="PANTHER" id="PTHR30441:SF8">
    <property type="entry name" value="DUF748 DOMAIN-CONTAINING PROTEIN"/>
    <property type="match status" value="1"/>
</dbReference>
<dbReference type="Proteomes" id="UP000316416">
    <property type="component" value="Chromosome"/>
</dbReference>
<keyword evidence="1" id="KW-1133">Transmembrane helix</keyword>
<feature type="transmembrane region" description="Helical" evidence="1">
    <location>
        <begin position="21"/>
        <end position="47"/>
    </location>
</feature>
<proteinExistence type="predicted"/>
<accession>A0ABX8S320</accession>
<organism evidence="2 3">
    <name type="scientific">Shewanella eurypsychrophilus</name>
    <dbReference type="NCBI Taxonomy" id="2593656"/>
    <lineage>
        <taxon>Bacteria</taxon>
        <taxon>Pseudomonadati</taxon>
        <taxon>Pseudomonadota</taxon>
        <taxon>Gammaproteobacteria</taxon>
        <taxon>Alteromonadales</taxon>
        <taxon>Shewanellaceae</taxon>
        <taxon>Shewanella</taxon>
    </lineage>
</organism>
<keyword evidence="1" id="KW-0472">Membrane</keyword>
<evidence type="ECO:0000313" key="2">
    <source>
        <dbReference type="EMBL" id="QXP44802.1"/>
    </source>
</evidence>
<dbReference type="Pfam" id="PF05359">
    <property type="entry name" value="DUF748"/>
    <property type="match status" value="2"/>
</dbReference>
<dbReference type="InterPro" id="IPR052894">
    <property type="entry name" value="AsmA-related"/>
</dbReference>
<name>A0ABX8S320_9GAMM</name>